<evidence type="ECO:0000313" key="4">
    <source>
        <dbReference type="WBParaSite" id="L893_g7210.t2"/>
    </source>
</evidence>
<organism evidence="3 4">
    <name type="scientific">Steinernema glaseri</name>
    <dbReference type="NCBI Taxonomy" id="37863"/>
    <lineage>
        <taxon>Eukaryota</taxon>
        <taxon>Metazoa</taxon>
        <taxon>Ecdysozoa</taxon>
        <taxon>Nematoda</taxon>
        <taxon>Chromadorea</taxon>
        <taxon>Rhabditida</taxon>
        <taxon>Tylenchina</taxon>
        <taxon>Panagrolaimomorpha</taxon>
        <taxon>Strongyloidoidea</taxon>
        <taxon>Steinernematidae</taxon>
        <taxon>Steinernema</taxon>
    </lineage>
</organism>
<dbReference type="Proteomes" id="UP000095287">
    <property type="component" value="Unplaced"/>
</dbReference>
<dbReference type="Pfam" id="PF00612">
    <property type="entry name" value="IQ"/>
    <property type="match status" value="3"/>
</dbReference>
<dbReference type="InterPro" id="IPR000048">
    <property type="entry name" value="IQ_motif_EF-hand-BS"/>
</dbReference>
<dbReference type="CDD" id="cd23767">
    <property type="entry name" value="IQCD"/>
    <property type="match status" value="3"/>
</dbReference>
<feature type="region of interest" description="Disordered" evidence="1">
    <location>
        <begin position="318"/>
        <end position="341"/>
    </location>
</feature>
<dbReference type="SMART" id="SM00015">
    <property type="entry name" value="IQ"/>
    <property type="match status" value="3"/>
</dbReference>
<proteinExistence type="predicted"/>
<dbReference type="GO" id="GO:0005516">
    <property type="term" value="F:calmodulin binding"/>
    <property type="evidence" value="ECO:0007669"/>
    <property type="project" value="TreeGrafter"/>
</dbReference>
<reference evidence="4" key="1">
    <citation type="submission" date="2016-11" db="UniProtKB">
        <authorList>
            <consortium name="WormBaseParasite"/>
        </authorList>
    </citation>
    <scope>IDENTIFICATION</scope>
</reference>
<dbReference type="CDD" id="cd12100">
    <property type="entry name" value="DD_CABYR_SP17"/>
    <property type="match status" value="1"/>
</dbReference>
<dbReference type="SMART" id="SM00394">
    <property type="entry name" value="RIIa"/>
    <property type="match status" value="1"/>
</dbReference>
<evidence type="ECO:0000256" key="1">
    <source>
        <dbReference type="SAM" id="MobiDB-lite"/>
    </source>
</evidence>
<dbReference type="AlphaFoldDB" id="A0A1I8AMS4"/>
<dbReference type="SUPFAM" id="SSF47391">
    <property type="entry name" value="Dimerization-anchoring domain of cAMP-dependent PK regulatory subunit"/>
    <property type="match status" value="1"/>
</dbReference>
<dbReference type="PROSITE" id="PS50096">
    <property type="entry name" value="IQ"/>
    <property type="match status" value="3"/>
</dbReference>
<dbReference type="WBParaSite" id="L893_g7210.t2">
    <property type="protein sequence ID" value="L893_g7210.t2"/>
    <property type="gene ID" value="L893_g7210"/>
</dbReference>
<dbReference type="Gene3D" id="1.20.5.190">
    <property type="match status" value="1"/>
</dbReference>
<dbReference type="InterPro" id="IPR027417">
    <property type="entry name" value="P-loop_NTPase"/>
</dbReference>
<feature type="domain" description="RIIa" evidence="2">
    <location>
        <begin position="130"/>
        <end position="167"/>
    </location>
</feature>
<protein>
    <submittedName>
        <fullName evidence="4">RIIa domain-containing protein</fullName>
    </submittedName>
</protein>
<accession>A0A1I8AMS4</accession>
<feature type="compositionally biased region" description="Low complexity" evidence="1">
    <location>
        <begin position="320"/>
        <end position="332"/>
    </location>
</feature>
<sequence>MAVSTASSCARSIINSLISGRACGFFGESDLPSACGGPGGKIPLSIIHGVKLPAKKRELTDDKLNTCAPIAGDVIASPAGRQKSRTGGRLWRVFACAIASIKAAEIACPDLSSKCFYSSFLDCSNPWVPHGLRPLLEAFARESLRAQPTDLISFGKLFFDLLHHHSQEAKNVIEDPVQYNKFKTELQHKVKCETGHFRSLSPKDIAATKIQSAFRGFQVRHHPEQFGIPLETMTRRRSAERLASLDTKKDVKRHSVGGYSMESVDTPEDRAATRIQAEIRGFLTRKQVQHMKEESMNAATKIQAHIRGFLTRKHLDEQGLLSPSRSRSSIHSSRSDDLDAH</sequence>
<dbReference type="PANTHER" id="PTHR10699">
    <property type="entry name" value="NEUROMODULIN"/>
    <property type="match status" value="1"/>
</dbReference>
<evidence type="ECO:0000313" key="3">
    <source>
        <dbReference type="Proteomes" id="UP000095287"/>
    </source>
</evidence>
<dbReference type="FunFam" id="1.20.5.190:FF:000068">
    <property type="entry name" value="Tubulin glycylase 3E"/>
    <property type="match status" value="1"/>
</dbReference>
<dbReference type="Gene3D" id="1.20.890.10">
    <property type="entry name" value="cAMP-dependent protein kinase regulatory subunit, dimerization-anchoring domain"/>
    <property type="match status" value="1"/>
</dbReference>
<name>A0A1I8AMS4_9BILA</name>
<dbReference type="InterPro" id="IPR047579">
    <property type="entry name" value="DD_CABYR_SP17"/>
</dbReference>
<dbReference type="InterPro" id="IPR003117">
    <property type="entry name" value="cAMP_dep_PK_reg_su_I/II_a/b"/>
</dbReference>
<dbReference type="Pfam" id="PF02197">
    <property type="entry name" value="RIIa"/>
    <property type="match status" value="1"/>
</dbReference>
<dbReference type="PANTHER" id="PTHR10699:SF11">
    <property type="entry name" value="IGLOO, ISOFORM A"/>
    <property type="match status" value="1"/>
</dbReference>
<evidence type="ECO:0000259" key="2">
    <source>
        <dbReference type="SMART" id="SM00394"/>
    </source>
</evidence>
<keyword evidence="3" id="KW-1185">Reference proteome</keyword>
<dbReference type="SUPFAM" id="SSF52540">
    <property type="entry name" value="P-loop containing nucleoside triphosphate hydrolases"/>
    <property type="match status" value="1"/>
</dbReference>